<dbReference type="RefSeq" id="XP_013758017.1">
    <property type="nucleotide sequence ID" value="XM_013902563.1"/>
</dbReference>
<evidence type="ECO:0000313" key="5">
    <source>
        <dbReference type="EMBL" id="KNC49307.1"/>
    </source>
</evidence>
<dbReference type="eggNOG" id="KOG0274">
    <property type="taxonomic scope" value="Eukaryota"/>
</dbReference>
<dbReference type="PROSITE" id="PS50082">
    <property type="entry name" value="WD_REPEATS_2"/>
    <property type="match status" value="6"/>
</dbReference>
<accession>A0A0L0DAD9</accession>
<evidence type="ECO:0000256" key="2">
    <source>
        <dbReference type="ARBA" id="ARBA00022737"/>
    </source>
</evidence>
<feature type="repeat" description="WD" evidence="3">
    <location>
        <begin position="228"/>
        <end position="267"/>
    </location>
</feature>
<dbReference type="PRINTS" id="PR00320">
    <property type="entry name" value="GPROTEINBRPT"/>
</dbReference>
<organism evidence="5 6">
    <name type="scientific">Thecamonas trahens ATCC 50062</name>
    <dbReference type="NCBI Taxonomy" id="461836"/>
    <lineage>
        <taxon>Eukaryota</taxon>
        <taxon>Apusozoa</taxon>
        <taxon>Apusomonadida</taxon>
        <taxon>Apusomonadidae</taxon>
        <taxon>Thecamonas</taxon>
    </lineage>
</organism>
<dbReference type="SUPFAM" id="SSF50978">
    <property type="entry name" value="WD40 repeat-like"/>
    <property type="match status" value="1"/>
</dbReference>
<dbReference type="PROSITE" id="PS00678">
    <property type="entry name" value="WD_REPEATS_1"/>
    <property type="match status" value="4"/>
</dbReference>
<feature type="region of interest" description="Disordered" evidence="4">
    <location>
        <begin position="80"/>
        <end position="115"/>
    </location>
</feature>
<dbReference type="AlphaFoldDB" id="A0A0L0DAD9"/>
<evidence type="ECO:0000256" key="1">
    <source>
        <dbReference type="ARBA" id="ARBA00022574"/>
    </source>
</evidence>
<feature type="repeat" description="WD" evidence="3">
    <location>
        <begin position="387"/>
        <end position="419"/>
    </location>
</feature>
<dbReference type="GeneID" id="25564740"/>
<reference evidence="5 6" key="1">
    <citation type="submission" date="2010-05" db="EMBL/GenBank/DDBJ databases">
        <title>The Genome Sequence of Thecamonas trahens ATCC 50062.</title>
        <authorList>
            <consortium name="The Broad Institute Genome Sequencing Platform"/>
            <person name="Russ C."/>
            <person name="Cuomo C."/>
            <person name="Shea T."/>
            <person name="Young S.K."/>
            <person name="Zeng Q."/>
            <person name="Koehrsen M."/>
            <person name="Haas B."/>
            <person name="Borodovsky M."/>
            <person name="Guigo R."/>
            <person name="Alvarado L."/>
            <person name="Berlin A."/>
            <person name="Bochicchio J."/>
            <person name="Borenstein D."/>
            <person name="Chapman S."/>
            <person name="Chen Z."/>
            <person name="Freedman E."/>
            <person name="Gellesch M."/>
            <person name="Goldberg J."/>
            <person name="Griggs A."/>
            <person name="Gujja S."/>
            <person name="Heilman E."/>
            <person name="Heiman D."/>
            <person name="Hepburn T."/>
            <person name="Howarth C."/>
            <person name="Jen D."/>
            <person name="Larson L."/>
            <person name="Mehta T."/>
            <person name="Park D."/>
            <person name="Pearson M."/>
            <person name="Roberts A."/>
            <person name="Saif S."/>
            <person name="Shenoy N."/>
            <person name="Sisk P."/>
            <person name="Stolte C."/>
            <person name="Sykes S."/>
            <person name="Thomson T."/>
            <person name="Walk T."/>
            <person name="White J."/>
            <person name="Yandava C."/>
            <person name="Burger G."/>
            <person name="Gray M.W."/>
            <person name="Holland P.W.H."/>
            <person name="King N."/>
            <person name="Lang F.B.F."/>
            <person name="Roger A.J."/>
            <person name="Ruiz-Trillo I."/>
            <person name="Lander E."/>
            <person name="Nusbaum C."/>
        </authorList>
    </citation>
    <scope>NUCLEOTIDE SEQUENCE [LARGE SCALE GENOMIC DNA]</scope>
    <source>
        <strain evidence="5 6">ATCC 50062</strain>
    </source>
</reference>
<dbReference type="InterPro" id="IPR019775">
    <property type="entry name" value="WD40_repeat_CS"/>
</dbReference>
<dbReference type="InterPro" id="IPR020472">
    <property type="entry name" value="WD40_PAC1"/>
</dbReference>
<gene>
    <name evidence="5" type="ORF">AMSG_05305</name>
</gene>
<dbReference type="PANTHER" id="PTHR22847">
    <property type="entry name" value="WD40 REPEAT PROTEIN"/>
    <property type="match status" value="1"/>
</dbReference>
<evidence type="ECO:0000256" key="4">
    <source>
        <dbReference type="SAM" id="MobiDB-lite"/>
    </source>
</evidence>
<evidence type="ECO:0000313" key="6">
    <source>
        <dbReference type="Proteomes" id="UP000054408"/>
    </source>
</evidence>
<name>A0A0L0DAD9_THETB</name>
<dbReference type="STRING" id="461836.A0A0L0DAD9"/>
<keyword evidence="2" id="KW-0677">Repeat</keyword>
<feature type="repeat" description="WD" evidence="3">
    <location>
        <begin position="188"/>
        <end position="222"/>
    </location>
</feature>
<dbReference type="InterPro" id="IPR036322">
    <property type="entry name" value="WD40_repeat_dom_sf"/>
</dbReference>
<dbReference type="Pfam" id="PF00400">
    <property type="entry name" value="WD40"/>
    <property type="match status" value="5"/>
</dbReference>
<protein>
    <submittedName>
        <fullName evidence="5">WD40 repeat protein</fullName>
    </submittedName>
</protein>
<dbReference type="Gene3D" id="2.130.10.10">
    <property type="entry name" value="YVTN repeat-like/Quinoprotein amine dehydrogenase"/>
    <property type="match status" value="2"/>
</dbReference>
<dbReference type="Proteomes" id="UP000054408">
    <property type="component" value="Unassembled WGS sequence"/>
</dbReference>
<dbReference type="InterPro" id="IPR015943">
    <property type="entry name" value="WD40/YVTN_repeat-like_dom_sf"/>
</dbReference>
<dbReference type="InterPro" id="IPR001680">
    <property type="entry name" value="WD40_rpt"/>
</dbReference>
<dbReference type="GO" id="GO:1990234">
    <property type="term" value="C:transferase complex"/>
    <property type="evidence" value="ECO:0007669"/>
    <property type="project" value="UniProtKB-ARBA"/>
</dbReference>
<dbReference type="CDD" id="cd00200">
    <property type="entry name" value="WD40"/>
    <property type="match status" value="1"/>
</dbReference>
<dbReference type="SMART" id="SM00320">
    <property type="entry name" value="WD40"/>
    <property type="match status" value="6"/>
</dbReference>
<dbReference type="OMA" id="GECHRTL"/>
<feature type="repeat" description="WD" evidence="3">
    <location>
        <begin position="146"/>
        <end position="187"/>
    </location>
</feature>
<dbReference type="EMBL" id="GL349454">
    <property type="protein sequence ID" value="KNC49307.1"/>
    <property type="molecule type" value="Genomic_DNA"/>
</dbReference>
<keyword evidence="6" id="KW-1185">Reference proteome</keyword>
<keyword evidence="1 3" id="KW-0853">WD repeat</keyword>
<dbReference type="PROSITE" id="PS50294">
    <property type="entry name" value="WD_REPEATS_REGION"/>
    <property type="match status" value="5"/>
</dbReference>
<evidence type="ECO:0000256" key="3">
    <source>
        <dbReference type="PROSITE-ProRule" id="PRU00221"/>
    </source>
</evidence>
<proteinExistence type="predicted"/>
<dbReference type="OrthoDB" id="674604at2759"/>
<feature type="repeat" description="WD" evidence="3">
    <location>
        <begin position="268"/>
        <end position="307"/>
    </location>
</feature>
<feature type="repeat" description="WD" evidence="3">
    <location>
        <begin position="308"/>
        <end position="347"/>
    </location>
</feature>
<sequence>MESEKLFRSRVDVAAELREVDKALAELTARKGHLESRLSSIGVREAELKTSVAALDAKLKSIGDVSEGFEHRVKSIKGAPVAGDDPLASPPGRSGGAVFARASSAEPTPGVSSYDAETGTLRVLSPLGLARDGRATSGIDMCTRTFYGHSASVAAVCYEPVRGKVFSGSSDATVRMWNIDSGVCERSFLGHTGWVRALQASGEVVVSGSGDKTVRVFELTTGVQKLLLAGHNGSVSSLQFEGSTLVTGSLDKTARVWDMEAGAEVLALRGHDSYIADLQFWQYGLATASGDATIKFWDIRTGECHRTLTGHAGGVLTLGFDASYLYTGGTDKVLAAWDLRMGSMAASVALPGGVQSLAFAGQTLVAAAGSPVVHVFDRESLTETGLLRGHVNTVKSLHMGAGGLVVSGGADANVKTWQV</sequence>
<dbReference type="PANTHER" id="PTHR22847:SF637">
    <property type="entry name" value="WD REPEAT DOMAIN 5B"/>
    <property type="match status" value="1"/>
</dbReference>